<sequence>MFNAANCQHLSVKSFLSHFASGIPNDSSILLCTCGFSGFNFIASNGFLEQSFLDSGECCAARSVHLRFQPDVDECVDLFYNEVTVERTTPGSYFMICGWSCGYFGIQQLTEDMNHNNKIALFSVWDPTNGDDPDQVTPGDRVVVENAGIGVQVDRFGGEGTGAKLMAPLPWKLGETVSCFVKAHREGNLSCYTGWIKRPGTKGDWWRLGTLKTRAGGVLLTHLYSFIEDFRRDVCSAHQNRQALFGNGWVRIAEIHPPQWCALSTAHFTASNAEWEAKETIDAGTCTRGFYLSTGGDVCSSIDIGCRIDCSHIRCTPPTLPLL</sequence>
<evidence type="ECO:0000313" key="2">
    <source>
        <dbReference type="Proteomes" id="UP000789390"/>
    </source>
</evidence>
<keyword evidence="2" id="KW-1185">Reference proteome</keyword>
<evidence type="ECO:0008006" key="3">
    <source>
        <dbReference type="Google" id="ProtNLM"/>
    </source>
</evidence>
<dbReference type="EMBL" id="CAKKLH010000224">
    <property type="protein sequence ID" value="CAH0106670.1"/>
    <property type="molecule type" value="Genomic_DNA"/>
</dbReference>
<reference evidence="1" key="1">
    <citation type="submission" date="2021-11" db="EMBL/GenBank/DDBJ databases">
        <authorList>
            <person name="Schell T."/>
        </authorList>
    </citation>
    <scope>NUCLEOTIDE SEQUENCE</scope>
    <source>
        <strain evidence="1">M5</strain>
    </source>
</reference>
<dbReference type="AlphaFoldDB" id="A0A8J2RPU5"/>
<comment type="caution">
    <text evidence="1">The sequence shown here is derived from an EMBL/GenBank/DDBJ whole genome shotgun (WGS) entry which is preliminary data.</text>
</comment>
<proteinExistence type="predicted"/>
<dbReference type="OrthoDB" id="6338748at2759"/>
<accession>A0A8J2RPU5</accession>
<dbReference type="InterPro" id="IPR021862">
    <property type="entry name" value="DUF3472"/>
</dbReference>
<evidence type="ECO:0000313" key="1">
    <source>
        <dbReference type="EMBL" id="CAH0106670.1"/>
    </source>
</evidence>
<protein>
    <recommendedName>
        <fullName evidence="3">DUF5077 domain-containing protein</fullName>
    </recommendedName>
</protein>
<organism evidence="1 2">
    <name type="scientific">Daphnia galeata</name>
    <dbReference type="NCBI Taxonomy" id="27404"/>
    <lineage>
        <taxon>Eukaryota</taxon>
        <taxon>Metazoa</taxon>
        <taxon>Ecdysozoa</taxon>
        <taxon>Arthropoda</taxon>
        <taxon>Crustacea</taxon>
        <taxon>Branchiopoda</taxon>
        <taxon>Diplostraca</taxon>
        <taxon>Cladocera</taxon>
        <taxon>Anomopoda</taxon>
        <taxon>Daphniidae</taxon>
        <taxon>Daphnia</taxon>
    </lineage>
</organism>
<dbReference type="Proteomes" id="UP000789390">
    <property type="component" value="Unassembled WGS sequence"/>
</dbReference>
<name>A0A8J2RPU5_9CRUS</name>
<gene>
    <name evidence="1" type="ORF">DGAL_LOCUS9827</name>
</gene>
<dbReference type="Pfam" id="PF11958">
    <property type="entry name" value="DUF3472"/>
    <property type="match status" value="1"/>
</dbReference>